<evidence type="ECO:0000313" key="2">
    <source>
        <dbReference type="EMBL" id="GBM93138.1"/>
    </source>
</evidence>
<gene>
    <name evidence="2" type="ORF">AVEN_27379_1</name>
</gene>
<accession>A0A4Y2JUD2</accession>
<organism evidence="2 3">
    <name type="scientific">Araneus ventricosus</name>
    <name type="common">Orbweaver spider</name>
    <name type="synonym">Epeira ventricosa</name>
    <dbReference type="NCBI Taxonomy" id="182803"/>
    <lineage>
        <taxon>Eukaryota</taxon>
        <taxon>Metazoa</taxon>
        <taxon>Ecdysozoa</taxon>
        <taxon>Arthropoda</taxon>
        <taxon>Chelicerata</taxon>
        <taxon>Arachnida</taxon>
        <taxon>Araneae</taxon>
        <taxon>Araneomorphae</taxon>
        <taxon>Entelegynae</taxon>
        <taxon>Araneoidea</taxon>
        <taxon>Araneidae</taxon>
        <taxon>Araneus</taxon>
    </lineage>
</organism>
<protein>
    <submittedName>
        <fullName evidence="2">Uncharacterized protein</fullName>
    </submittedName>
</protein>
<name>A0A4Y2JUD2_ARAVE</name>
<keyword evidence="3" id="KW-1185">Reference proteome</keyword>
<proteinExistence type="predicted"/>
<feature type="region of interest" description="Disordered" evidence="1">
    <location>
        <begin position="34"/>
        <end position="53"/>
    </location>
</feature>
<comment type="caution">
    <text evidence="2">The sequence shown here is derived from an EMBL/GenBank/DDBJ whole genome shotgun (WGS) entry which is preliminary data.</text>
</comment>
<evidence type="ECO:0000256" key="1">
    <source>
        <dbReference type="SAM" id="MobiDB-lite"/>
    </source>
</evidence>
<sequence length="81" mass="9070">MLTSQTSTMHGRLHAVLRHRRSAVLRARSSCVETTENRSEKGPDCTVDGQTTPIRNHPRTLEFEWLCGGHSNSTVTRTVPL</sequence>
<dbReference type="AlphaFoldDB" id="A0A4Y2JUD2"/>
<dbReference type="EMBL" id="BGPR01003852">
    <property type="protein sequence ID" value="GBM93138.1"/>
    <property type="molecule type" value="Genomic_DNA"/>
</dbReference>
<dbReference type="Proteomes" id="UP000499080">
    <property type="component" value="Unassembled WGS sequence"/>
</dbReference>
<reference evidence="2 3" key="1">
    <citation type="journal article" date="2019" name="Sci. Rep.">
        <title>Orb-weaving spider Araneus ventricosus genome elucidates the spidroin gene catalogue.</title>
        <authorList>
            <person name="Kono N."/>
            <person name="Nakamura H."/>
            <person name="Ohtoshi R."/>
            <person name="Moran D.A.P."/>
            <person name="Shinohara A."/>
            <person name="Yoshida Y."/>
            <person name="Fujiwara M."/>
            <person name="Mori M."/>
            <person name="Tomita M."/>
            <person name="Arakawa K."/>
        </authorList>
    </citation>
    <scope>NUCLEOTIDE SEQUENCE [LARGE SCALE GENOMIC DNA]</scope>
</reference>
<evidence type="ECO:0000313" key="3">
    <source>
        <dbReference type="Proteomes" id="UP000499080"/>
    </source>
</evidence>